<comment type="subcellular location">
    <subcellularLocation>
        <location evidence="1">Cell membrane</location>
        <topology evidence="1">Multi-pass membrane protein</topology>
    </subcellularLocation>
</comment>
<evidence type="ECO:0000256" key="5">
    <source>
        <dbReference type="ARBA" id="ARBA00022989"/>
    </source>
</evidence>
<evidence type="ECO:0000313" key="9">
    <source>
        <dbReference type="EMBL" id="NHF64002.1"/>
    </source>
</evidence>
<dbReference type="AlphaFoldDB" id="A0A9E5JQU9"/>
<evidence type="ECO:0000256" key="1">
    <source>
        <dbReference type="ARBA" id="ARBA00004651"/>
    </source>
</evidence>
<dbReference type="Gene3D" id="1.20.144.10">
    <property type="entry name" value="Phosphatidic acid phosphatase type 2/haloperoxidase"/>
    <property type="match status" value="1"/>
</dbReference>
<dbReference type="SUPFAM" id="SSF111331">
    <property type="entry name" value="NAD kinase/diacylglycerol kinase-like"/>
    <property type="match status" value="1"/>
</dbReference>
<reference evidence="9 10" key="2">
    <citation type="submission" date="2020-03" db="EMBL/GenBank/DDBJ databases">
        <title>Chryseoglobus sp. isolated from a deep-sea seamount.</title>
        <authorList>
            <person name="Zhang D.-C."/>
        </authorList>
    </citation>
    <scope>NUCLEOTIDE SEQUENCE [LARGE SCALE GENOMIC DNA]</scope>
    <source>
        <strain evidence="9 10">KN1116</strain>
    </source>
</reference>
<gene>
    <name evidence="9" type="ORF">FK219_012285</name>
</gene>
<keyword evidence="2" id="KW-1003">Cell membrane</keyword>
<evidence type="ECO:0000313" key="10">
    <source>
        <dbReference type="Proteomes" id="UP000818266"/>
    </source>
</evidence>
<dbReference type="GO" id="GO:0005886">
    <property type="term" value="C:plasma membrane"/>
    <property type="evidence" value="ECO:0007669"/>
    <property type="project" value="UniProtKB-SubCell"/>
</dbReference>
<keyword evidence="6" id="KW-0472">Membrane</keyword>
<evidence type="ECO:0000256" key="6">
    <source>
        <dbReference type="ARBA" id="ARBA00023136"/>
    </source>
</evidence>
<dbReference type="InterPro" id="IPR016064">
    <property type="entry name" value="NAD/diacylglycerol_kinase_sf"/>
</dbReference>
<name>A0A9E5JQU9_9MICO</name>
<comment type="caution">
    <text evidence="9">The sequence shown here is derived from an EMBL/GenBank/DDBJ whole genome shotgun (WGS) entry which is preliminary data.</text>
</comment>
<proteinExistence type="predicted"/>
<dbReference type="Proteomes" id="UP000818266">
    <property type="component" value="Unassembled WGS sequence"/>
</dbReference>
<keyword evidence="5" id="KW-1133">Transmembrane helix</keyword>
<organism evidence="9 10">
    <name type="scientific">Microcella pacifica</name>
    <dbReference type="NCBI Taxonomy" id="2591847"/>
    <lineage>
        <taxon>Bacteria</taxon>
        <taxon>Bacillati</taxon>
        <taxon>Actinomycetota</taxon>
        <taxon>Actinomycetes</taxon>
        <taxon>Micrococcales</taxon>
        <taxon>Microbacteriaceae</taxon>
        <taxon>Microcella</taxon>
    </lineage>
</organism>
<keyword evidence="10" id="KW-1185">Reference proteome</keyword>
<feature type="compositionally biased region" description="Low complexity" evidence="7">
    <location>
        <begin position="313"/>
        <end position="324"/>
    </location>
</feature>
<evidence type="ECO:0000259" key="8">
    <source>
        <dbReference type="SMART" id="SM00014"/>
    </source>
</evidence>
<feature type="compositionally biased region" description="Gly residues" evidence="7">
    <location>
        <begin position="333"/>
        <end position="344"/>
    </location>
</feature>
<dbReference type="EMBL" id="VIKT02000028">
    <property type="protein sequence ID" value="NHF64002.1"/>
    <property type="molecule type" value="Genomic_DNA"/>
</dbReference>
<accession>A0A9E5JQU9</accession>
<protein>
    <submittedName>
        <fullName evidence="9">Phosphatase PAP2 family protein</fullName>
    </submittedName>
</protein>
<reference evidence="9 10" key="1">
    <citation type="submission" date="2019-06" db="EMBL/GenBank/DDBJ databases">
        <authorList>
            <person name="De-Chao Zhang Q."/>
        </authorList>
    </citation>
    <scope>NUCLEOTIDE SEQUENCE [LARGE SCALE GENOMIC DNA]</scope>
    <source>
        <strain evidence="9 10">KN1116</strain>
    </source>
</reference>
<dbReference type="RefSeq" id="WP_152584208.1">
    <property type="nucleotide sequence ID" value="NZ_VIKT02000028.1"/>
</dbReference>
<feature type="region of interest" description="Disordered" evidence="7">
    <location>
        <begin position="1"/>
        <end position="20"/>
    </location>
</feature>
<dbReference type="InterPro" id="IPR036938">
    <property type="entry name" value="PAP2/HPO_sf"/>
</dbReference>
<dbReference type="PANTHER" id="PTHR14969:SF62">
    <property type="entry name" value="DECAPRENYLPHOSPHORYL-5-PHOSPHORIBOSE PHOSPHATASE RV3807C-RELATED"/>
    <property type="match status" value="1"/>
</dbReference>
<dbReference type="GO" id="GO:0016787">
    <property type="term" value="F:hydrolase activity"/>
    <property type="evidence" value="ECO:0007669"/>
    <property type="project" value="UniProtKB-KW"/>
</dbReference>
<keyword evidence="3" id="KW-0812">Transmembrane</keyword>
<dbReference type="Pfam" id="PF01569">
    <property type="entry name" value="PAP2"/>
    <property type="match status" value="1"/>
</dbReference>
<sequence length="452" mass="46268">MPRFRAPARPTPSRTAPAEQTPTLVAEPGRRRAVLPAWVGHADRAIVRRLNRGEYHPRVDRGLRALSRAADRGLLWFGIAFSLAAAGRWRAGIRGVVSLLTASAVANLIGKRVFGGQRPDHTLLPAARRIRRLPTSPSFPSGHAASAAAFAAGVAIERSLAGAVIAPVAAAVAYSRVHTGAHWPSDVVGGTLIGLGAAGASAAVARSARAGRRAVEPAAPSIPLPALPQGRGLIVIVNPAGVASIADAARAIVEGAGLLTDVAEVRIGGGPPSTALNTVSLGVYPRLVEERSRLAKRVGKPLAAGEAGGQAARGGVRRAPGAARVDPVHGVGQRRGGAGVVGVRGGERLPHARAGAAVAGQARRRHARRAAAARWWGLAHERAVVPRRRGAHRAARPVGEARVRVRRRGVGGAAGGGRGGGDAPGWAAGLRGVTWGDGPRHSRVGPVEECSA</sequence>
<evidence type="ECO:0000256" key="2">
    <source>
        <dbReference type="ARBA" id="ARBA00022475"/>
    </source>
</evidence>
<dbReference type="OrthoDB" id="5242960at2"/>
<feature type="compositionally biased region" description="Low complexity" evidence="7">
    <location>
        <begin position="1"/>
        <end position="18"/>
    </location>
</feature>
<dbReference type="SUPFAM" id="SSF48317">
    <property type="entry name" value="Acid phosphatase/Vanadium-dependent haloperoxidase"/>
    <property type="match status" value="1"/>
</dbReference>
<evidence type="ECO:0000256" key="3">
    <source>
        <dbReference type="ARBA" id="ARBA00022692"/>
    </source>
</evidence>
<keyword evidence="4" id="KW-0378">Hydrolase</keyword>
<evidence type="ECO:0000256" key="7">
    <source>
        <dbReference type="SAM" id="MobiDB-lite"/>
    </source>
</evidence>
<feature type="domain" description="Phosphatidic acid phosphatase type 2/haloperoxidase" evidence="8">
    <location>
        <begin position="93"/>
        <end position="202"/>
    </location>
</feature>
<dbReference type="PANTHER" id="PTHR14969">
    <property type="entry name" value="SPHINGOSINE-1-PHOSPHATE PHOSPHOHYDROLASE"/>
    <property type="match status" value="1"/>
</dbReference>
<feature type="region of interest" description="Disordered" evidence="7">
    <location>
        <begin position="301"/>
        <end position="345"/>
    </location>
</feature>
<dbReference type="InterPro" id="IPR000326">
    <property type="entry name" value="PAP2/HPO"/>
</dbReference>
<dbReference type="SMART" id="SM00014">
    <property type="entry name" value="acidPPc"/>
    <property type="match status" value="1"/>
</dbReference>
<evidence type="ECO:0000256" key="4">
    <source>
        <dbReference type="ARBA" id="ARBA00022801"/>
    </source>
</evidence>